<evidence type="ECO:0000313" key="2">
    <source>
        <dbReference type="Proteomes" id="UP000199546"/>
    </source>
</evidence>
<accession>A0A1I6ZMB7</accession>
<reference evidence="2" key="1">
    <citation type="submission" date="2016-10" db="EMBL/GenBank/DDBJ databases">
        <authorList>
            <person name="Varghese N."/>
            <person name="Submissions S."/>
        </authorList>
    </citation>
    <scope>NUCLEOTIDE SEQUENCE [LARGE SCALE GENOMIC DNA]</scope>
    <source>
        <strain evidence="2">DSM 46136</strain>
    </source>
</reference>
<evidence type="ECO:0000313" key="1">
    <source>
        <dbReference type="EMBL" id="SFT63858.1"/>
    </source>
</evidence>
<protein>
    <submittedName>
        <fullName evidence="1">Uncharacterized protein</fullName>
    </submittedName>
</protein>
<proteinExistence type="predicted"/>
<dbReference type="AlphaFoldDB" id="A0A1I6ZMB7"/>
<name>A0A1I6ZMB7_9ACTN</name>
<dbReference type="Proteomes" id="UP000199546">
    <property type="component" value="Unassembled WGS sequence"/>
</dbReference>
<gene>
    <name evidence="1" type="ORF">SAMN05660657_02121</name>
</gene>
<dbReference type="EMBL" id="FPBA01000005">
    <property type="protein sequence ID" value="SFT63858.1"/>
    <property type="molecule type" value="Genomic_DNA"/>
</dbReference>
<sequence length="84" mass="9273">MAEAGQLRAFETGELSAREISIDVLAHWVRAVRIDDAVAVRTMRQALLMDTPLSLAAGDPPGGEIVLADEDEQLVREFQDRLVR</sequence>
<keyword evidence="2" id="KW-1185">Reference proteome</keyword>
<organism evidence="1 2">
    <name type="scientific">Geodermatophilus amargosae</name>
    <dbReference type="NCBI Taxonomy" id="1296565"/>
    <lineage>
        <taxon>Bacteria</taxon>
        <taxon>Bacillati</taxon>
        <taxon>Actinomycetota</taxon>
        <taxon>Actinomycetes</taxon>
        <taxon>Geodermatophilales</taxon>
        <taxon>Geodermatophilaceae</taxon>
        <taxon>Geodermatophilus</taxon>
    </lineage>
</organism>